<dbReference type="AlphaFoldDB" id="A0A0C3J4N2"/>
<feature type="compositionally biased region" description="Basic and acidic residues" evidence="1">
    <location>
        <begin position="32"/>
        <end position="46"/>
    </location>
</feature>
<reference evidence="2 3" key="1">
    <citation type="submission" date="2014-04" db="EMBL/GenBank/DDBJ databases">
        <authorList>
            <consortium name="DOE Joint Genome Institute"/>
            <person name="Kuo A."/>
            <person name="Kohler A."/>
            <person name="Costa M.D."/>
            <person name="Nagy L.G."/>
            <person name="Floudas D."/>
            <person name="Copeland A."/>
            <person name="Barry K.W."/>
            <person name="Cichocki N."/>
            <person name="Veneault-Fourrey C."/>
            <person name="LaButti K."/>
            <person name="Lindquist E.A."/>
            <person name="Lipzen A."/>
            <person name="Lundell T."/>
            <person name="Morin E."/>
            <person name="Murat C."/>
            <person name="Sun H."/>
            <person name="Tunlid A."/>
            <person name="Henrissat B."/>
            <person name="Grigoriev I.V."/>
            <person name="Hibbett D.S."/>
            <person name="Martin F."/>
            <person name="Nordberg H.P."/>
            <person name="Cantor M.N."/>
            <person name="Hua S.X."/>
        </authorList>
    </citation>
    <scope>NUCLEOTIDE SEQUENCE [LARGE SCALE GENOMIC DNA]</scope>
    <source>
        <strain evidence="2 3">Marx 270</strain>
    </source>
</reference>
<feature type="region of interest" description="Disordered" evidence="1">
    <location>
        <begin position="21"/>
        <end position="56"/>
    </location>
</feature>
<dbReference type="Proteomes" id="UP000054217">
    <property type="component" value="Unassembled WGS sequence"/>
</dbReference>
<keyword evidence="3" id="KW-1185">Reference proteome</keyword>
<dbReference type="InterPro" id="IPR041078">
    <property type="entry name" value="Plavaka"/>
</dbReference>
<sequence>MPNLASDWHYKPSDDGLDLLEGSLVQQFQPRTEPERLDPLPRHASVEDVEDGSSPAGDRHFIEQYTGFATRILGSRATAFKEMKKTEQKNNNNQWAPFQNKNEWDLACFLMKNMGQTKINEFLKLSLVRESGVSFSSAHAFLKYVDSLRTGPAWTCEMIDVVGDAVTEDGSWRREQVELWRRDPVECVMELIGNPAFRDAMAYSPERAYTDSKGTNHIYDEMWTANWWWDTSIVQGKLPASATVAPVILSSDKTSLSMFSGDKKAWPVYLTIGNISKDVRQQVSTHATTLIGYLPISKLECFEKKTRSLAGYRLFHHAMSLLLRPLGDTGHNGKVMICADGCLRRVHPILAAYVADFPEQCLVACSKESRCPLCLVQSNKQGDRGEWACHSMADTLKTLQRKRKNGQSRRFDDEGLRAVFEPFWKDLPFTNIF</sequence>
<evidence type="ECO:0000313" key="3">
    <source>
        <dbReference type="Proteomes" id="UP000054217"/>
    </source>
</evidence>
<dbReference type="EMBL" id="KN832501">
    <property type="protein sequence ID" value="KIN92671.1"/>
    <property type="molecule type" value="Genomic_DNA"/>
</dbReference>
<name>A0A0C3J4N2_PISTI</name>
<dbReference type="Pfam" id="PF18759">
    <property type="entry name" value="Plavaka"/>
    <property type="match status" value="1"/>
</dbReference>
<protein>
    <submittedName>
        <fullName evidence="2">Uncharacterized protein</fullName>
    </submittedName>
</protein>
<reference evidence="3" key="2">
    <citation type="submission" date="2015-01" db="EMBL/GenBank/DDBJ databases">
        <title>Evolutionary Origins and Diversification of the Mycorrhizal Mutualists.</title>
        <authorList>
            <consortium name="DOE Joint Genome Institute"/>
            <consortium name="Mycorrhizal Genomics Consortium"/>
            <person name="Kohler A."/>
            <person name="Kuo A."/>
            <person name="Nagy L.G."/>
            <person name="Floudas D."/>
            <person name="Copeland A."/>
            <person name="Barry K.W."/>
            <person name="Cichocki N."/>
            <person name="Veneault-Fourrey C."/>
            <person name="LaButti K."/>
            <person name="Lindquist E.A."/>
            <person name="Lipzen A."/>
            <person name="Lundell T."/>
            <person name="Morin E."/>
            <person name="Murat C."/>
            <person name="Riley R."/>
            <person name="Ohm R."/>
            <person name="Sun H."/>
            <person name="Tunlid A."/>
            <person name="Henrissat B."/>
            <person name="Grigoriev I.V."/>
            <person name="Hibbett D.S."/>
            <person name="Martin F."/>
        </authorList>
    </citation>
    <scope>NUCLEOTIDE SEQUENCE [LARGE SCALE GENOMIC DNA]</scope>
    <source>
        <strain evidence="3">Marx 270</strain>
    </source>
</reference>
<dbReference type="InParanoid" id="A0A0C3J4N2"/>
<organism evidence="2 3">
    <name type="scientific">Pisolithus tinctorius Marx 270</name>
    <dbReference type="NCBI Taxonomy" id="870435"/>
    <lineage>
        <taxon>Eukaryota</taxon>
        <taxon>Fungi</taxon>
        <taxon>Dikarya</taxon>
        <taxon>Basidiomycota</taxon>
        <taxon>Agaricomycotina</taxon>
        <taxon>Agaricomycetes</taxon>
        <taxon>Agaricomycetidae</taxon>
        <taxon>Boletales</taxon>
        <taxon>Sclerodermatineae</taxon>
        <taxon>Pisolithaceae</taxon>
        <taxon>Pisolithus</taxon>
    </lineage>
</organism>
<accession>A0A0C3J4N2</accession>
<dbReference type="HOGENOM" id="CLU_006344_2_3_1"/>
<feature type="non-terminal residue" evidence="2">
    <location>
        <position position="433"/>
    </location>
</feature>
<evidence type="ECO:0000313" key="2">
    <source>
        <dbReference type="EMBL" id="KIN92671.1"/>
    </source>
</evidence>
<dbReference type="OrthoDB" id="2418900at2759"/>
<gene>
    <name evidence="2" type="ORF">M404DRAFT_172847</name>
</gene>
<dbReference type="STRING" id="870435.A0A0C3J4N2"/>
<evidence type="ECO:0000256" key="1">
    <source>
        <dbReference type="SAM" id="MobiDB-lite"/>
    </source>
</evidence>
<proteinExistence type="predicted"/>